<dbReference type="InterPro" id="IPR011009">
    <property type="entry name" value="Kinase-like_dom_sf"/>
</dbReference>
<evidence type="ECO:0000313" key="1">
    <source>
        <dbReference type="EMBL" id="EKJ75762.1"/>
    </source>
</evidence>
<organism evidence="1 2">
    <name type="scientific">Fusarium pseudograminearum (strain CS3096)</name>
    <name type="common">Wheat and barley crown-rot fungus</name>
    <dbReference type="NCBI Taxonomy" id="1028729"/>
    <lineage>
        <taxon>Eukaryota</taxon>
        <taxon>Fungi</taxon>
        <taxon>Dikarya</taxon>
        <taxon>Ascomycota</taxon>
        <taxon>Pezizomycotina</taxon>
        <taxon>Sordariomycetes</taxon>
        <taxon>Hypocreomycetidae</taxon>
        <taxon>Hypocreales</taxon>
        <taxon>Nectriaceae</taxon>
        <taxon>Fusarium</taxon>
    </lineage>
</organism>
<evidence type="ECO:0008006" key="3">
    <source>
        <dbReference type="Google" id="ProtNLM"/>
    </source>
</evidence>
<sequence>MPKLLFLNSFVLIRVLRPRIRLDQVVLAMVCRILERFSGQAMASDVGSLARLTLYELRVLLAATCRSRYIPWKGGLCVWVFGQRFFEAVFDSDAMEEPSEKLDSAGTGPCLPIYPTSANIYFRFGSRTVCANGTASDHCHPNVLRLRIRQTSLDRFIESLFSILSRLSGTWIQDKFPEWFLPENIVLKIEKNNWEAEFDHEIVAYDKLRCVQGTVIPKLYGMIDYHHKRAVVLSDLGGFSLATPEGAVLDKDDLQSLLHPALTSLAELGVCHDDTKLDNFLLVTEEGKDKIMIVDLESADFEQTEEELVYTAKNKTNWLIRQYQGHIDCMEYDGVRLPQRPLRT</sequence>
<dbReference type="AlphaFoldDB" id="K3VLG9"/>
<name>K3VLG9_FUSPC</name>
<dbReference type="OrthoDB" id="2942798at2759"/>
<accession>K3VLG9</accession>
<protein>
    <recommendedName>
        <fullName evidence="3">Protein kinase domain-containing protein</fullName>
    </recommendedName>
</protein>
<dbReference type="SUPFAM" id="SSF56112">
    <property type="entry name" value="Protein kinase-like (PK-like)"/>
    <property type="match status" value="1"/>
</dbReference>
<keyword evidence="2" id="KW-1185">Reference proteome</keyword>
<dbReference type="eggNOG" id="ENOG502SY0D">
    <property type="taxonomic scope" value="Eukaryota"/>
</dbReference>
<proteinExistence type="predicted"/>
<dbReference type="Proteomes" id="UP000007978">
    <property type="component" value="Chromosome 3"/>
</dbReference>
<evidence type="ECO:0000313" key="2">
    <source>
        <dbReference type="Proteomes" id="UP000007978"/>
    </source>
</evidence>
<dbReference type="RefSeq" id="XP_009255335.1">
    <property type="nucleotide sequence ID" value="XM_009257060.1"/>
</dbReference>
<gene>
    <name evidence="1" type="ORF">FPSE_03942</name>
</gene>
<comment type="caution">
    <text evidence="1">The sequence shown here is derived from an EMBL/GenBank/DDBJ whole genome shotgun (WGS) entry which is preliminary data.</text>
</comment>
<dbReference type="HOGENOM" id="CLU_069414_1_0_1"/>
<dbReference type="EMBL" id="AFNW01000081">
    <property type="protein sequence ID" value="EKJ75762.1"/>
    <property type="molecule type" value="Genomic_DNA"/>
</dbReference>
<dbReference type="KEGG" id="fpu:FPSE_03942"/>
<reference evidence="1 2" key="1">
    <citation type="journal article" date="2012" name="PLoS Pathog.">
        <title>Comparative pathogenomics reveals horizontally acquired novel virulence genes in fungi infecting cereal hosts.</title>
        <authorList>
            <person name="Gardiner D.M."/>
            <person name="McDonald M.C."/>
            <person name="Covarelli L."/>
            <person name="Solomon P.S."/>
            <person name="Rusu A.G."/>
            <person name="Marshall M."/>
            <person name="Kazan K."/>
            <person name="Chakraborty S."/>
            <person name="McDonald B.A."/>
            <person name="Manners J.M."/>
        </authorList>
    </citation>
    <scope>NUCLEOTIDE SEQUENCE [LARGE SCALE GENOMIC DNA]</scope>
    <source>
        <strain evidence="1 2">CS3096</strain>
    </source>
</reference>
<dbReference type="GeneID" id="20362560"/>